<evidence type="ECO:0000313" key="30">
    <source>
        <dbReference type="Proteomes" id="UP000465712"/>
    </source>
</evidence>
<evidence type="ECO:0000256" key="11">
    <source>
        <dbReference type="ARBA" id="ARBA00022692"/>
    </source>
</evidence>
<comment type="subcellular location">
    <subcellularLocation>
        <location evidence="3">Cell membrane</location>
        <topology evidence="3">Multi-pass membrane protein</topology>
    </subcellularLocation>
</comment>
<feature type="transmembrane region" description="Helical" evidence="27">
    <location>
        <begin position="346"/>
        <end position="368"/>
    </location>
</feature>
<dbReference type="CDD" id="cd01662">
    <property type="entry name" value="Ubiquinol_Oxidase_I"/>
    <property type="match status" value="1"/>
</dbReference>
<feature type="transmembrane region" description="Helical" evidence="27">
    <location>
        <begin position="16"/>
        <end position="38"/>
    </location>
</feature>
<evidence type="ECO:0000256" key="14">
    <source>
        <dbReference type="ARBA" id="ARBA00022989"/>
    </source>
</evidence>
<feature type="compositionally biased region" description="Acidic residues" evidence="26">
    <location>
        <begin position="664"/>
        <end position="675"/>
    </location>
</feature>
<dbReference type="NCBIfam" id="TIGR02843">
    <property type="entry name" value="CyoB"/>
    <property type="match status" value="1"/>
</dbReference>
<feature type="transmembrane region" description="Helical" evidence="27">
    <location>
        <begin position="457"/>
        <end position="479"/>
    </location>
</feature>
<evidence type="ECO:0000256" key="5">
    <source>
        <dbReference type="ARBA" id="ARBA00012941"/>
    </source>
</evidence>
<dbReference type="InterPro" id="IPR000883">
    <property type="entry name" value="Cyt_C_Oxase_1"/>
</dbReference>
<dbReference type="EC" id="7.1.1.3" evidence="5"/>
<dbReference type="RefSeq" id="WP_161446423.1">
    <property type="nucleotide sequence ID" value="NZ_WXWW01000248.1"/>
</dbReference>
<feature type="transmembrane region" description="Helical" evidence="27">
    <location>
        <begin position="592"/>
        <end position="625"/>
    </location>
</feature>
<protein>
    <recommendedName>
        <fullName evidence="6">Cytochrome bo(3) ubiquinol oxidase subunit 1</fullName>
        <ecNumber evidence="5">7.1.1.3</ecNumber>
    </recommendedName>
    <alternativeName>
        <fullName evidence="20">Cytochrome o ubiquinol oxidase subunit 1</fullName>
    </alternativeName>
    <alternativeName>
        <fullName evidence="18">Oxidase bo(3) subunit 1</fullName>
    </alternativeName>
    <alternativeName>
        <fullName evidence="21">Ubiquinol oxidase polypeptide I</fullName>
    </alternativeName>
    <alternativeName>
        <fullName evidence="19">Ubiquinol oxidase subunit 1</fullName>
    </alternativeName>
</protein>
<evidence type="ECO:0000256" key="26">
    <source>
        <dbReference type="SAM" id="MobiDB-lite"/>
    </source>
</evidence>
<keyword evidence="12" id="KW-0479">Metal-binding</keyword>
<dbReference type="GO" id="GO:0005886">
    <property type="term" value="C:plasma membrane"/>
    <property type="evidence" value="ECO:0007669"/>
    <property type="project" value="UniProtKB-SubCell"/>
</dbReference>
<dbReference type="GO" id="GO:0009060">
    <property type="term" value="P:aerobic respiration"/>
    <property type="evidence" value="ECO:0007669"/>
    <property type="project" value="InterPro"/>
</dbReference>
<evidence type="ECO:0000256" key="3">
    <source>
        <dbReference type="ARBA" id="ARBA00004651"/>
    </source>
</evidence>
<evidence type="ECO:0000256" key="1">
    <source>
        <dbReference type="ARBA" id="ARBA00001970"/>
    </source>
</evidence>
<evidence type="ECO:0000256" key="23">
    <source>
        <dbReference type="ARBA" id="ARBA00034513"/>
    </source>
</evidence>
<evidence type="ECO:0000313" key="29">
    <source>
        <dbReference type="EMBL" id="NAW66976.1"/>
    </source>
</evidence>
<comment type="catalytic activity">
    <reaction evidence="24">
        <text>2 a ubiquinol + O2 + n H(+)(in) = 2 a ubiquinone + 2 H2O + n H(+)(out)</text>
        <dbReference type="Rhea" id="RHEA:30251"/>
        <dbReference type="Rhea" id="RHEA-COMP:9565"/>
        <dbReference type="Rhea" id="RHEA-COMP:9566"/>
        <dbReference type="ChEBI" id="CHEBI:15377"/>
        <dbReference type="ChEBI" id="CHEBI:15378"/>
        <dbReference type="ChEBI" id="CHEBI:15379"/>
        <dbReference type="ChEBI" id="CHEBI:16389"/>
        <dbReference type="ChEBI" id="CHEBI:17976"/>
        <dbReference type="EC" id="7.1.1.3"/>
    </reaction>
</comment>
<gene>
    <name evidence="29" type="primary">cyoB</name>
    <name evidence="29" type="ORF">CAG72_17415</name>
</gene>
<evidence type="ECO:0000256" key="12">
    <source>
        <dbReference type="ARBA" id="ARBA00022723"/>
    </source>
</evidence>
<feature type="region of interest" description="Disordered" evidence="26">
    <location>
        <begin position="656"/>
        <end position="675"/>
    </location>
</feature>
<dbReference type="FunFam" id="1.20.210.10:FF:000002">
    <property type="entry name" value="Cytochrome o ubiquinol oxidase, subunit I"/>
    <property type="match status" value="1"/>
</dbReference>
<feature type="transmembrane region" description="Helical" evidence="27">
    <location>
        <begin position="415"/>
        <end position="436"/>
    </location>
</feature>
<comment type="cofactor">
    <cofactor evidence="1">
        <name>heme b</name>
        <dbReference type="ChEBI" id="CHEBI:60344"/>
    </cofactor>
</comment>
<keyword evidence="14 27" id="KW-1133">Transmembrane helix</keyword>
<evidence type="ECO:0000256" key="13">
    <source>
        <dbReference type="ARBA" id="ARBA00022982"/>
    </source>
</evidence>
<comment type="cofactor">
    <cofactor evidence="2">
        <name>Cu(2+)</name>
        <dbReference type="ChEBI" id="CHEBI:29036"/>
    </cofactor>
</comment>
<keyword evidence="7 25" id="KW-0813">Transport</keyword>
<feature type="transmembrane region" description="Helical" evidence="27">
    <location>
        <begin position="380"/>
        <end position="403"/>
    </location>
</feature>
<name>A0A7X5AV12_9GAMM</name>
<dbReference type="PRINTS" id="PR01165">
    <property type="entry name" value="CYCOXIDASEI"/>
</dbReference>
<dbReference type="GO" id="GO:0004129">
    <property type="term" value="F:cytochrome-c oxidase activity"/>
    <property type="evidence" value="ECO:0007669"/>
    <property type="project" value="InterPro"/>
</dbReference>
<comment type="caution">
    <text evidence="29">The sequence shown here is derived from an EMBL/GenBank/DDBJ whole genome shotgun (WGS) entry which is preliminary data.</text>
</comment>
<feature type="transmembrane region" description="Helical" evidence="27">
    <location>
        <begin position="59"/>
        <end position="79"/>
    </location>
</feature>
<proteinExistence type="inferred from homology"/>
<dbReference type="PANTHER" id="PTHR10422">
    <property type="entry name" value="CYTOCHROME C OXIDASE SUBUNIT 1"/>
    <property type="match status" value="1"/>
</dbReference>
<evidence type="ECO:0000256" key="25">
    <source>
        <dbReference type="RuleBase" id="RU000370"/>
    </source>
</evidence>
<dbReference type="PROSITE" id="PS00077">
    <property type="entry name" value="COX1_CUB"/>
    <property type="match status" value="1"/>
</dbReference>
<dbReference type="PANTHER" id="PTHR10422:SF35">
    <property type="entry name" value="CYTOCHROME BO(3) UBIQUINOL OXIDASE SUBUNIT 1"/>
    <property type="match status" value="1"/>
</dbReference>
<accession>A0A7X5AV12</accession>
<evidence type="ECO:0000256" key="9">
    <source>
        <dbReference type="ARBA" id="ARBA00022617"/>
    </source>
</evidence>
<evidence type="ECO:0000256" key="20">
    <source>
        <dbReference type="ARBA" id="ARBA00032190"/>
    </source>
</evidence>
<evidence type="ECO:0000256" key="18">
    <source>
        <dbReference type="ARBA" id="ARBA00030075"/>
    </source>
</evidence>
<dbReference type="Gene3D" id="1.20.210.10">
    <property type="entry name" value="Cytochrome c oxidase-like, subunit I domain"/>
    <property type="match status" value="1"/>
</dbReference>
<keyword evidence="17 27" id="KW-0472">Membrane</keyword>
<feature type="transmembrane region" description="Helical" evidence="27">
    <location>
        <begin position="230"/>
        <end position="255"/>
    </location>
</feature>
<feature type="transmembrane region" description="Helical" evidence="27">
    <location>
        <begin position="103"/>
        <end position="127"/>
    </location>
</feature>
<feature type="domain" description="Cytochrome oxidase subunit I profile" evidence="28">
    <location>
        <begin position="39"/>
        <end position="559"/>
    </location>
</feature>
<dbReference type="InterPro" id="IPR023616">
    <property type="entry name" value="Cyt_c_oxase-like_su1_dom"/>
</dbReference>
<comment type="subunit">
    <text evidence="23">The cytochrome bo(3) ubiquinol oxidase complex is a heterooctamer of two A chains, two B chains, two C chains and two D chains.</text>
</comment>
<evidence type="ECO:0000256" key="7">
    <source>
        <dbReference type="ARBA" id="ARBA00022448"/>
    </source>
</evidence>
<evidence type="ECO:0000256" key="17">
    <source>
        <dbReference type="ARBA" id="ARBA00023136"/>
    </source>
</evidence>
<evidence type="ECO:0000256" key="16">
    <source>
        <dbReference type="ARBA" id="ARBA00023008"/>
    </source>
</evidence>
<dbReference type="GO" id="GO:0009486">
    <property type="term" value="F:cytochrome bo3 ubiquinol oxidase activity"/>
    <property type="evidence" value="ECO:0007669"/>
    <property type="project" value="UniProtKB-EC"/>
</dbReference>
<feature type="transmembrane region" description="Helical" evidence="27">
    <location>
        <begin position="139"/>
        <end position="162"/>
    </location>
</feature>
<feature type="transmembrane region" description="Helical" evidence="27">
    <location>
        <begin position="275"/>
        <end position="298"/>
    </location>
</feature>
<keyword evidence="16" id="KW-0186">Copper</keyword>
<organism evidence="29 30">
    <name type="scientific">Photobacterium halotolerans</name>
    <dbReference type="NCBI Taxonomy" id="265726"/>
    <lineage>
        <taxon>Bacteria</taxon>
        <taxon>Pseudomonadati</taxon>
        <taxon>Pseudomonadota</taxon>
        <taxon>Gammaproteobacteria</taxon>
        <taxon>Vibrionales</taxon>
        <taxon>Vibrionaceae</taxon>
        <taxon>Photobacterium</taxon>
    </lineage>
</organism>
<feature type="transmembrane region" description="Helical" evidence="27">
    <location>
        <begin position="310"/>
        <end position="334"/>
    </location>
</feature>
<keyword evidence="11 25" id="KW-0812">Transmembrane</keyword>
<comment type="cofactor">
    <cofactor evidence="22">
        <name>Fe(II)-heme o</name>
        <dbReference type="ChEBI" id="CHEBI:60530"/>
    </cofactor>
</comment>
<keyword evidence="15" id="KW-0408">Iron</keyword>
<dbReference type="PROSITE" id="PS50855">
    <property type="entry name" value="COX1"/>
    <property type="match status" value="1"/>
</dbReference>
<dbReference type="GO" id="GO:0022904">
    <property type="term" value="P:respiratory electron transport chain"/>
    <property type="evidence" value="ECO:0007669"/>
    <property type="project" value="TreeGrafter"/>
</dbReference>
<reference evidence="29 30" key="1">
    <citation type="submission" date="2017-05" db="EMBL/GenBank/DDBJ databases">
        <title>High clonality and local adaptation shapes Vibrionaceae linages within an endangered oasis.</title>
        <authorList>
            <person name="Vazquez-Rosas-Landa M."/>
        </authorList>
    </citation>
    <scope>NUCLEOTIDE SEQUENCE [LARGE SCALE GENOMIC DNA]</scope>
    <source>
        <strain evidence="29 30">P46_P4S1P180</strain>
    </source>
</reference>
<keyword evidence="9 25" id="KW-0349">Heme</keyword>
<evidence type="ECO:0000256" key="8">
    <source>
        <dbReference type="ARBA" id="ARBA00022475"/>
    </source>
</evidence>
<dbReference type="GO" id="GO:0046872">
    <property type="term" value="F:metal ion binding"/>
    <property type="evidence" value="ECO:0007669"/>
    <property type="project" value="UniProtKB-KW"/>
</dbReference>
<evidence type="ECO:0000259" key="28">
    <source>
        <dbReference type="PROSITE" id="PS50855"/>
    </source>
</evidence>
<dbReference type="InterPro" id="IPR036927">
    <property type="entry name" value="Cyt_c_oxase-like_su1_sf"/>
</dbReference>
<dbReference type="Proteomes" id="UP000465712">
    <property type="component" value="Unassembled WGS sequence"/>
</dbReference>
<dbReference type="Pfam" id="PF00115">
    <property type="entry name" value="COX1"/>
    <property type="match status" value="1"/>
</dbReference>
<evidence type="ECO:0000256" key="19">
    <source>
        <dbReference type="ARBA" id="ARBA00031883"/>
    </source>
</evidence>
<dbReference type="InterPro" id="IPR014207">
    <property type="entry name" value="Cyt_c_ubiqinol_oxidase_su1"/>
</dbReference>
<dbReference type="EMBL" id="WXWW01000248">
    <property type="protein sequence ID" value="NAW66976.1"/>
    <property type="molecule type" value="Genomic_DNA"/>
</dbReference>
<dbReference type="GO" id="GO:0020037">
    <property type="term" value="F:heme binding"/>
    <property type="evidence" value="ECO:0007669"/>
    <property type="project" value="InterPro"/>
</dbReference>
<keyword evidence="10 25" id="KW-0679">Respiratory chain</keyword>
<comment type="similarity">
    <text evidence="4 25">Belongs to the heme-copper respiratory oxidase family.</text>
</comment>
<evidence type="ECO:0000256" key="15">
    <source>
        <dbReference type="ARBA" id="ARBA00023004"/>
    </source>
</evidence>
<sequence>MFGRLTLDAIPFHEPILMVTMAIIMLGGAALVGGITYLGKWRYLWTEWFTTVDHKKIGVMYIIVAFVMMMRGFADAIMMRSQQVLSAAGETGYLPPHHYDQIFSAHGVIMIFFMAMPFIIGLMNIVIPLQIGARDVAFPFLNSLSFWLFVVGVVLINLSLFVGEFAQTGWLAYPPLSGKEYSPGVGVDYWIWALQISGIGTTLSGVNFFTTIMRLRTPSMPLMKMPVFTWASLCANVLIIISFPILTVTIALLTLDRYLGTHFFTNDMGGDMMMYVNLIWAWGHPEVYILVLPVFGVFSEVVATFSRKKLFGYTSLVWATVVITILAFVVWLHHFFTMGAGANVNAFFGIATMVISIPTGVKIFNWLFTMYRGRIKFTTPMLWTVGFMITFTIGGMTGVLLAVPAANFVLHNSLFLIAHFHNVIIGGVVFGCFAGFAYWFPKATGYMLDEKWGKRAFWFWITGFFVAFMPLYILGFMGMTRRLSQHIEPQYFPMLAIAAFGAVLILCGILCQIMQLYVTFRDREALRDVTGDPWDGRTLEWATSSPPPFYNFAHLPEGNELDAHWYQKERGETSQSSDYQPIHMPKNTGAGVIISAYALVFGFGLIWYIWWLVAIGVVGMIGTWIKHSFNEDVDYYVTVEEVKAIEDAHKARVAGASTKPVTNNDEDEMEVEYAN</sequence>
<evidence type="ECO:0000256" key="21">
    <source>
        <dbReference type="ARBA" id="ARBA00032435"/>
    </source>
</evidence>
<keyword evidence="13 25" id="KW-0249">Electron transport</keyword>
<dbReference type="GO" id="GO:0015990">
    <property type="term" value="P:electron transport coupled proton transport"/>
    <property type="evidence" value="ECO:0007669"/>
    <property type="project" value="TreeGrafter"/>
</dbReference>
<feature type="transmembrane region" description="Helical" evidence="27">
    <location>
        <begin position="491"/>
        <end position="518"/>
    </location>
</feature>
<keyword evidence="8" id="KW-1003">Cell membrane</keyword>
<dbReference type="InterPro" id="IPR023615">
    <property type="entry name" value="Cyt_c_Oxase_su1_BS"/>
</dbReference>
<dbReference type="SUPFAM" id="SSF81442">
    <property type="entry name" value="Cytochrome c oxidase subunit I-like"/>
    <property type="match status" value="1"/>
</dbReference>
<dbReference type="GO" id="GO:0016682">
    <property type="term" value="F:oxidoreductase activity, acting on diphenols and related substances as donors, oxygen as acceptor"/>
    <property type="evidence" value="ECO:0007669"/>
    <property type="project" value="InterPro"/>
</dbReference>
<evidence type="ECO:0000256" key="24">
    <source>
        <dbReference type="ARBA" id="ARBA00048190"/>
    </source>
</evidence>
<feature type="transmembrane region" description="Helical" evidence="27">
    <location>
        <begin position="189"/>
        <end position="209"/>
    </location>
</feature>
<evidence type="ECO:0000256" key="2">
    <source>
        <dbReference type="ARBA" id="ARBA00001973"/>
    </source>
</evidence>
<dbReference type="AlphaFoldDB" id="A0A7X5AV12"/>
<evidence type="ECO:0000256" key="4">
    <source>
        <dbReference type="ARBA" id="ARBA00009578"/>
    </source>
</evidence>
<evidence type="ECO:0000256" key="27">
    <source>
        <dbReference type="SAM" id="Phobius"/>
    </source>
</evidence>
<evidence type="ECO:0000256" key="22">
    <source>
        <dbReference type="ARBA" id="ARBA00034455"/>
    </source>
</evidence>
<evidence type="ECO:0000256" key="6">
    <source>
        <dbReference type="ARBA" id="ARBA00014691"/>
    </source>
</evidence>
<evidence type="ECO:0000256" key="10">
    <source>
        <dbReference type="ARBA" id="ARBA00022660"/>
    </source>
</evidence>